<protein>
    <submittedName>
        <fullName evidence="1">DUF4294 domain-containing protein</fullName>
    </submittedName>
</protein>
<organism evidence="1 2">
    <name type="scientific">Flavobacterium chungbukense</name>
    <dbReference type="NCBI Taxonomy" id="877464"/>
    <lineage>
        <taxon>Bacteria</taxon>
        <taxon>Pseudomonadati</taxon>
        <taxon>Bacteroidota</taxon>
        <taxon>Flavobacteriia</taxon>
        <taxon>Flavobacteriales</taxon>
        <taxon>Flavobacteriaceae</taxon>
        <taxon>Flavobacterium</taxon>
    </lineage>
</organism>
<name>A0ABP7YSM1_9FLAO</name>
<sequence>MLKYKFGIRVVYKYIILHLNYDSMRLTSFILFILFVSFSCRAQITPKENEQMGYILTEKDSILNDTIQLPEIIISKEKKLSAEELKQFQILQNRVYKVYPYAKLASERLTALNNGMARLKTRSEKKKYFKIVEDYLNNEFEERLKKLSRKQGQILVKLIHRQTGITTYELIKTLKSGFKAFVSNTTANLFDISLKTEYKPYDVNEDYLIETILLRAFESGRLVNQKPATPIDYDDLSLKWQQRAQELNKK</sequence>
<reference evidence="2" key="1">
    <citation type="journal article" date="2019" name="Int. J. Syst. Evol. Microbiol.">
        <title>The Global Catalogue of Microorganisms (GCM) 10K type strain sequencing project: providing services to taxonomists for standard genome sequencing and annotation.</title>
        <authorList>
            <consortium name="The Broad Institute Genomics Platform"/>
            <consortium name="The Broad Institute Genome Sequencing Center for Infectious Disease"/>
            <person name="Wu L."/>
            <person name="Ma J."/>
        </authorList>
    </citation>
    <scope>NUCLEOTIDE SEQUENCE [LARGE SCALE GENOMIC DNA]</scope>
    <source>
        <strain evidence="2">JCM 17386</strain>
    </source>
</reference>
<dbReference type="Proteomes" id="UP001501333">
    <property type="component" value="Unassembled WGS sequence"/>
</dbReference>
<evidence type="ECO:0000313" key="2">
    <source>
        <dbReference type="Proteomes" id="UP001501333"/>
    </source>
</evidence>
<dbReference type="InterPro" id="IPR025636">
    <property type="entry name" value="DUF4294"/>
</dbReference>
<comment type="caution">
    <text evidence="1">The sequence shown here is derived from an EMBL/GenBank/DDBJ whole genome shotgun (WGS) entry which is preliminary data.</text>
</comment>
<accession>A0ABP7YSM1</accession>
<evidence type="ECO:0000313" key="1">
    <source>
        <dbReference type="EMBL" id="GAA4140727.1"/>
    </source>
</evidence>
<keyword evidence="2" id="KW-1185">Reference proteome</keyword>
<proteinExistence type="predicted"/>
<dbReference type="Pfam" id="PF14127">
    <property type="entry name" value="DUF4294"/>
    <property type="match status" value="1"/>
</dbReference>
<gene>
    <name evidence="1" type="ORF">GCM10022250_41490</name>
</gene>
<dbReference type="EMBL" id="BAABAO010000015">
    <property type="protein sequence ID" value="GAA4140727.1"/>
    <property type="molecule type" value="Genomic_DNA"/>
</dbReference>